<evidence type="ECO:0000256" key="1">
    <source>
        <dbReference type="SAM" id="Phobius"/>
    </source>
</evidence>
<organism evidence="2 3">
    <name type="scientific">Bacteroides stercoris</name>
    <dbReference type="NCBI Taxonomy" id="46506"/>
    <lineage>
        <taxon>Bacteria</taxon>
        <taxon>Pseudomonadati</taxon>
        <taxon>Bacteroidota</taxon>
        <taxon>Bacteroidia</taxon>
        <taxon>Bacteroidales</taxon>
        <taxon>Bacteroidaceae</taxon>
        <taxon>Bacteroides</taxon>
    </lineage>
</organism>
<keyword evidence="1" id="KW-1133">Transmembrane helix</keyword>
<keyword evidence="1" id="KW-0472">Membrane</keyword>
<evidence type="ECO:0000313" key="2">
    <source>
        <dbReference type="EMBL" id="RHF74605.1"/>
    </source>
</evidence>
<comment type="caution">
    <text evidence="2">The sequence shown here is derived from an EMBL/GenBank/DDBJ whole genome shotgun (WGS) entry which is preliminary data.</text>
</comment>
<dbReference type="EMBL" id="QRHJ01000030">
    <property type="protein sequence ID" value="RHF74605.1"/>
    <property type="molecule type" value="Genomic_DNA"/>
</dbReference>
<reference evidence="2 3" key="1">
    <citation type="submission" date="2018-08" db="EMBL/GenBank/DDBJ databases">
        <title>A genome reference for cultivated species of the human gut microbiota.</title>
        <authorList>
            <person name="Zou Y."/>
            <person name="Xue W."/>
            <person name="Luo G."/>
        </authorList>
    </citation>
    <scope>NUCLEOTIDE SEQUENCE [LARGE SCALE GENOMIC DNA]</scope>
    <source>
        <strain evidence="2 3">AM25-16</strain>
    </source>
</reference>
<accession>A0A414Q1E2</accession>
<keyword evidence="1" id="KW-0812">Transmembrane</keyword>
<protein>
    <submittedName>
        <fullName evidence="2">Uncharacterized protein</fullName>
    </submittedName>
</protein>
<dbReference type="AlphaFoldDB" id="A0A414Q1E2"/>
<dbReference type="Proteomes" id="UP000283762">
    <property type="component" value="Unassembled WGS sequence"/>
</dbReference>
<gene>
    <name evidence="2" type="ORF">DW668_11190</name>
</gene>
<name>A0A414Q1E2_BACSE</name>
<sequence>MQVKKRKAFGLFLHEARGSEELARFFISVFYAHFFVYSVQTLPVFCIFVTNVRQAGFPEHRTTGLNCMDFGTLVIYS</sequence>
<feature type="transmembrane region" description="Helical" evidence="1">
    <location>
        <begin position="34"/>
        <end position="52"/>
    </location>
</feature>
<proteinExistence type="predicted"/>
<evidence type="ECO:0000313" key="3">
    <source>
        <dbReference type="Proteomes" id="UP000283762"/>
    </source>
</evidence>